<dbReference type="OrthoDB" id="278212at2759"/>
<dbReference type="InterPro" id="IPR036561">
    <property type="entry name" value="MAM33_sf"/>
</dbReference>
<dbReference type="PANTHER" id="PTHR10826:SF1">
    <property type="entry name" value="COMPLEMENT COMPONENT 1 Q SUBCOMPONENT-BINDING PROTEIN, MITOCHONDRIAL"/>
    <property type="match status" value="1"/>
</dbReference>
<evidence type="ECO:0000313" key="3">
    <source>
        <dbReference type="Proteomes" id="UP000275385"/>
    </source>
</evidence>
<dbReference type="Proteomes" id="UP000275385">
    <property type="component" value="Unassembled WGS sequence"/>
</dbReference>
<dbReference type="InterPro" id="IPR003428">
    <property type="entry name" value="MAM33"/>
</dbReference>
<gene>
    <name evidence="2" type="primary">MAM33</name>
    <name evidence="2" type="ORF">DL546_007108</name>
</gene>
<dbReference type="Pfam" id="PF02330">
    <property type="entry name" value="MAM33"/>
    <property type="match status" value="1"/>
</dbReference>
<reference evidence="2 3" key="1">
    <citation type="submission" date="2018-08" db="EMBL/GenBank/DDBJ databases">
        <title>Draft genome of the lignicolous fungus Coniochaeta pulveracea.</title>
        <authorList>
            <person name="Borstlap C.J."/>
            <person name="De Witt R.N."/>
            <person name="Botha A."/>
            <person name="Volschenk H."/>
        </authorList>
    </citation>
    <scope>NUCLEOTIDE SEQUENCE [LARGE SCALE GENOMIC DNA]</scope>
    <source>
        <strain evidence="2 3">CAB683</strain>
    </source>
</reference>
<dbReference type="GO" id="GO:0005759">
    <property type="term" value="C:mitochondrial matrix"/>
    <property type="evidence" value="ECO:0007669"/>
    <property type="project" value="InterPro"/>
</dbReference>
<evidence type="ECO:0000256" key="1">
    <source>
        <dbReference type="SAM" id="MobiDB-lite"/>
    </source>
</evidence>
<proteinExistence type="predicted"/>
<dbReference type="STRING" id="177199.A0A420Y9T2"/>
<dbReference type="AlphaFoldDB" id="A0A420Y9T2"/>
<evidence type="ECO:0000313" key="2">
    <source>
        <dbReference type="EMBL" id="RKU44530.1"/>
    </source>
</evidence>
<sequence length="352" mass="38779">MVRARKVWIVEISAAFEASRASGLTYSLSKPHIKHSYSTLPRQQAAPSSYPFLTTSSTIPSAITTVKMMSLRSVARSAPRFLTRTSTAIVRPASRTLAKPQTTFLRTQQAASAFSTSVFRRSPTGETDQELSAKLASEIEYENDVKENEPLPSSIKDFIENGPFEIKDVAGKEEVVLTRKFGNEQITVTFSIADLQNYDPDLYDEDSALGEEDVDAPKSNNQGEDGLEGGEGSDAIPCRLNIVVEKPGQKGALNIEATAQEGSIIVDNVYYYAEDASLAHGETADAAHKAQQLYAGPPFGSLDEDLQILMERYLEERGITQALAVFVPDYMDMKEQKEYLNWLNGLKKFIDA</sequence>
<feature type="region of interest" description="Disordered" evidence="1">
    <location>
        <begin position="211"/>
        <end position="234"/>
    </location>
</feature>
<accession>A0A420Y9T2</accession>
<dbReference type="Gene3D" id="3.10.280.10">
    <property type="entry name" value="Mitochondrial glycoprotein"/>
    <property type="match status" value="1"/>
</dbReference>
<name>A0A420Y9T2_9PEZI</name>
<protein>
    <submittedName>
        <fullName evidence="2">Mitochondrial acidic protein mam33</fullName>
    </submittedName>
</protein>
<organism evidence="2 3">
    <name type="scientific">Coniochaeta pulveracea</name>
    <dbReference type="NCBI Taxonomy" id="177199"/>
    <lineage>
        <taxon>Eukaryota</taxon>
        <taxon>Fungi</taxon>
        <taxon>Dikarya</taxon>
        <taxon>Ascomycota</taxon>
        <taxon>Pezizomycotina</taxon>
        <taxon>Sordariomycetes</taxon>
        <taxon>Sordariomycetidae</taxon>
        <taxon>Coniochaetales</taxon>
        <taxon>Coniochaetaceae</taxon>
        <taxon>Coniochaeta</taxon>
    </lineage>
</organism>
<comment type="caution">
    <text evidence="2">The sequence shown here is derived from an EMBL/GenBank/DDBJ whole genome shotgun (WGS) entry which is preliminary data.</text>
</comment>
<dbReference type="EMBL" id="QVQW01000030">
    <property type="protein sequence ID" value="RKU44530.1"/>
    <property type="molecule type" value="Genomic_DNA"/>
</dbReference>
<dbReference type="FunFam" id="3.10.280.10:FF:000007">
    <property type="entry name" value="Regulatory protein SUAPRGA1"/>
    <property type="match status" value="1"/>
</dbReference>
<dbReference type="PANTHER" id="PTHR10826">
    <property type="entry name" value="COMPLEMENT COMPONENT 1"/>
    <property type="match status" value="1"/>
</dbReference>
<keyword evidence="3" id="KW-1185">Reference proteome</keyword>
<dbReference type="SUPFAM" id="SSF54529">
    <property type="entry name" value="Mitochondrial glycoprotein MAM33-like"/>
    <property type="match status" value="1"/>
</dbReference>
<dbReference type="GO" id="GO:0042256">
    <property type="term" value="P:cytosolic ribosome assembly"/>
    <property type="evidence" value="ECO:0007669"/>
    <property type="project" value="TreeGrafter"/>
</dbReference>